<dbReference type="AlphaFoldDB" id="A0AAV9WW36"/>
<proteinExistence type="predicted"/>
<feature type="region of interest" description="Disordered" evidence="1">
    <location>
        <begin position="281"/>
        <end position="302"/>
    </location>
</feature>
<keyword evidence="3" id="KW-1185">Reference proteome</keyword>
<sequence>MESSANSLFLLLPTEIHLTVLGHCESFTHALALATTCTQLWSTWNTHRKAVLYLIGRNSIVAFDDALVAVRATDIAERQYQALALRASGVELSKDEQPPDNINVRKLEPQFSPPSIEEIARVFDLKHLVDYMLYVGHETKSLHIGCLQSTSSLSLPRTCDVSPLGDQDSQEPSPQVLDFKVCSSMYRFFMVSAVLSKTYWEPLFADDPRASRVRNALTGSLPFGMVENNPSQIQLDFQTRRLLEADISYICQWPCYNTERASPRQLDGVFGDLAEYLIEKGRKEAPDSPEPQESQESSSDRRDIRAASVVQLVMAIITCHEFFWCSAQQQLAGASHWAPRILTVHQTGISYKKIPAIFLGIHSVLDFYVPATFPELQRHHNIQLDVRQIGFGKDDVALRQVSLLRLYRTIYRRTTGHNNPDPGYTDLPFELGFFEYLLERNFGTKVLFTWGYGSSNYSNFMSQGMAFRSVEQFKNDIPGLLAKYR</sequence>
<evidence type="ECO:0000256" key="1">
    <source>
        <dbReference type="SAM" id="MobiDB-lite"/>
    </source>
</evidence>
<evidence type="ECO:0000313" key="3">
    <source>
        <dbReference type="Proteomes" id="UP001365542"/>
    </source>
</evidence>
<evidence type="ECO:0008006" key="4">
    <source>
        <dbReference type="Google" id="ProtNLM"/>
    </source>
</evidence>
<gene>
    <name evidence="2" type="ORF">TWF694_004434</name>
</gene>
<dbReference type="EMBL" id="JAVHJO010000015">
    <property type="protein sequence ID" value="KAK6527445.1"/>
    <property type="molecule type" value="Genomic_DNA"/>
</dbReference>
<reference evidence="2 3" key="1">
    <citation type="submission" date="2019-10" db="EMBL/GenBank/DDBJ databases">
        <authorList>
            <person name="Palmer J.M."/>
        </authorList>
    </citation>
    <scope>NUCLEOTIDE SEQUENCE [LARGE SCALE GENOMIC DNA]</scope>
    <source>
        <strain evidence="2 3">TWF694</strain>
    </source>
</reference>
<protein>
    <recommendedName>
        <fullName evidence="4">F-box domain-containing protein</fullName>
    </recommendedName>
</protein>
<dbReference type="Proteomes" id="UP001365542">
    <property type="component" value="Unassembled WGS sequence"/>
</dbReference>
<organism evidence="2 3">
    <name type="scientific">Orbilia ellipsospora</name>
    <dbReference type="NCBI Taxonomy" id="2528407"/>
    <lineage>
        <taxon>Eukaryota</taxon>
        <taxon>Fungi</taxon>
        <taxon>Dikarya</taxon>
        <taxon>Ascomycota</taxon>
        <taxon>Pezizomycotina</taxon>
        <taxon>Orbiliomycetes</taxon>
        <taxon>Orbiliales</taxon>
        <taxon>Orbiliaceae</taxon>
        <taxon>Orbilia</taxon>
    </lineage>
</organism>
<name>A0AAV9WW36_9PEZI</name>
<evidence type="ECO:0000313" key="2">
    <source>
        <dbReference type="EMBL" id="KAK6527445.1"/>
    </source>
</evidence>
<accession>A0AAV9WW36</accession>
<comment type="caution">
    <text evidence="2">The sequence shown here is derived from an EMBL/GenBank/DDBJ whole genome shotgun (WGS) entry which is preliminary data.</text>
</comment>